<evidence type="ECO:0000313" key="1">
    <source>
        <dbReference type="EMBL" id="PZR11124.1"/>
    </source>
</evidence>
<sequence>MNHEGLWWVPRAQGSGLRLFRVSGYSGLTGPFARLVLMDDGNVIAVPGAAQESLVLEPVDGRATVPPAVGLSPFFNKL</sequence>
<comment type="caution">
    <text evidence="1">The sequence shown here is derived from an EMBL/GenBank/DDBJ whole genome shotgun (WGS) entry which is preliminary data.</text>
</comment>
<evidence type="ECO:0000313" key="2">
    <source>
        <dbReference type="Proteomes" id="UP000249061"/>
    </source>
</evidence>
<protein>
    <submittedName>
        <fullName evidence="1">Uncharacterized protein</fullName>
    </submittedName>
</protein>
<accession>A0A2W5V5Q1</accession>
<organism evidence="1 2">
    <name type="scientific">Archangium gephyra</name>
    <dbReference type="NCBI Taxonomy" id="48"/>
    <lineage>
        <taxon>Bacteria</taxon>
        <taxon>Pseudomonadati</taxon>
        <taxon>Myxococcota</taxon>
        <taxon>Myxococcia</taxon>
        <taxon>Myxococcales</taxon>
        <taxon>Cystobacterineae</taxon>
        <taxon>Archangiaceae</taxon>
        <taxon>Archangium</taxon>
    </lineage>
</organism>
<gene>
    <name evidence="1" type="ORF">DI536_18475</name>
</gene>
<dbReference type="Proteomes" id="UP000249061">
    <property type="component" value="Unassembled WGS sequence"/>
</dbReference>
<dbReference type="EMBL" id="QFQP01000015">
    <property type="protein sequence ID" value="PZR11124.1"/>
    <property type="molecule type" value="Genomic_DNA"/>
</dbReference>
<name>A0A2W5V5Q1_9BACT</name>
<reference evidence="1 2" key="1">
    <citation type="submission" date="2017-08" db="EMBL/GenBank/DDBJ databases">
        <title>Infants hospitalized years apart are colonized by the same room-sourced microbial strains.</title>
        <authorList>
            <person name="Brooks B."/>
            <person name="Olm M.R."/>
            <person name="Firek B.A."/>
            <person name="Baker R."/>
            <person name="Thomas B.C."/>
            <person name="Morowitz M.J."/>
            <person name="Banfield J.F."/>
        </authorList>
    </citation>
    <scope>NUCLEOTIDE SEQUENCE [LARGE SCALE GENOMIC DNA]</scope>
    <source>
        <strain evidence="1">S2_003_000_R2_14</strain>
    </source>
</reference>
<dbReference type="AlphaFoldDB" id="A0A2W5V5Q1"/>
<proteinExistence type="predicted"/>